<dbReference type="Proteomes" id="UP000076722">
    <property type="component" value="Unassembled WGS sequence"/>
</dbReference>
<keyword evidence="1" id="KW-0732">Signal</keyword>
<dbReference type="EMBL" id="KV419432">
    <property type="protein sequence ID" value="KZS88910.1"/>
    <property type="molecule type" value="Genomic_DNA"/>
</dbReference>
<name>A0A164PP31_9AGAM</name>
<evidence type="ECO:0000313" key="3">
    <source>
        <dbReference type="Proteomes" id="UP000076722"/>
    </source>
</evidence>
<dbReference type="AlphaFoldDB" id="A0A164PP31"/>
<protein>
    <submittedName>
        <fullName evidence="2">Uncharacterized protein</fullName>
    </submittedName>
</protein>
<proteinExistence type="predicted"/>
<organism evidence="2 3">
    <name type="scientific">Sistotremastrum niveocremeum HHB9708</name>
    <dbReference type="NCBI Taxonomy" id="1314777"/>
    <lineage>
        <taxon>Eukaryota</taxon>
        <taxon>Fungi</taxon>
        <taxon>Dikarya</taxon>
        <taxon>Basidiomycota</taxon>
        <taxon>Agaricomycotina</taxon>
        <taxon>Agaricomycetes</taxon>
        <taxon>Sistotremastrales</taxon>
        <taxon>Sistotremastraceae</taxon>
        <taxon>Sertulicium</taxon>
        <taxon>Sertulicium niveocremeum</taxon>
    </lineage>
</organism>
<reference evidence="2 3" key="1">
    <citation type="journal article" date="2016" name="Mol. Biol. Evol.">
        <title>Comparative Genomics of Early-Diverging Mushroom-Forming Fungi Provides Insights into the Origins of Lignocellulose Decay Capabilities.</title>
        <authorList>
            <person name="Nagy L.G."/>
            <person name="Riley R."/>
            <person name="Tritt A."/>
            <person name="Adam C."/>
            <person name="Daum C."/>
            <person name="Floudas D."/>
            <person name="Sun H."/>
            <person name="Yadav J.S."/>
            <person name="Pangilinan J."/>
            <person name="Larsson K.H."/>
            <person name="Matsuura K."/>
            <person name="Barry K."/>
            <person name="Labutti K."/>
            <person name="Kuo R."/>
            <person name="Ohm R.A."/>
            <person name="Bhattacharya S.S."/>
            <person name="Shirouzu T."/>
            <person name="Yoshinaga Y."/>
            <person name="Martin F.M."/>
            <person name="Grigoriev I.V."/>
            <person name="Hibbett D.S."/>
        </authorList>
    </citation>
    <scope>NUCLEOTIDE SEQUENCE [LARGE SCALE GENOMIC DNA]</scope>
    <source>
        <strain evidence="2 3">HHB9708</strain>
    </source>
</reference>
<keyword evidence="3" id="KW-1185">Reference proteome</keyword>
<evidence type="ECO:0000313" key="2">
    <source>
        <dbReference type="EMBL" id="KZS88910.1"/>
    </source>
</evidence>
<accession>A0A164PP31</accession>
<sequence>MIANLRFLAVAFFLCAFTAVQASVQVVIVYYTLSWGIIDLQSVKIRAGWECVSASVSSNGIPWPLRRIATKWRGIVACESYDDIGISIGMRSNARYKAKPEFLWAFLVGIRTDEFAKSLRSSISRIHLKSRRNAYLSHAQSPRSSFRLFGYCSVINWMKGAATRAFKGPWSERPNSYDWRTDN</sequence>
<feature type="signal peptide" evidence="1">
    <location>
        <begin position="1"/>
        <end position="22"/>
    </location>
</feature>
<evidence type="ECO:0000256" key="1">
    <source>
        <dbReference type="SAM" id="SignalP"/>
    </source>
</evidence>
<feature type="chain" id="PRO_5007852365" evidence="1">
    <location>
        <begin position="23"/>
        <end position="183"/>
    </location>
</feature>
<gene>
    <name evidence="2" type="ORF">SISNIDRAFT_469803</name>
</gene>